<name>A0A8H3RV09_9EURO</name>
<sequence length="144" mass="15724">DSTTTTTTTTTIIHTFTENLRTRHRYRFHTSKHSQKSKMRLLSLALLLSAAMALPSAEKSCSGVGFPCGNATVNAYDCCVPLVCAPGAVSPKSLSLPPTCLPTASFFFISQNQNVIVKDKRRGCGSIRECESLLEVEDHGWIVF</sequence>
<comment type="caution">
    <text evidence="1">The sequence shown here is derived from an EMBL/GenBank/DDBJ whole genome shotgun (WGS) entry which is preliminary data.</text>
</comment>
<proteinExistence type="predicted"/>
<organism evidence="1 2">
    <name type="scientific">Aspergillus udagawae</name>
    <dbReference type="NCBI Taxonomy" id="91492"/>
    <lineage>
        <taxon>Eukaryota</taxon>
        <taxon>Fungi</taxon>
        <taxon>Dikarya</taxon>
        <taxon>Ascomycota</taxon>
        <taxon>Pezizomycotina</taxon>
        <taxon>Eurotiomycetes</taxon>
        <taxon>Eurotiomycetidae</taxon>
        <taxon>Eurotiales</taxon>
        <taxon>Aspergillaceae</taxon>
        <taxon>Aspergillus</taxon>
        <taxon>Aspergillus subgen. Fumigati</taxon>
    </lineage>
</organism>
<accession>A0A8H3RV09</accession>
<evidence type="ECO:0000313" key="2">
    <source>
        <dbReference type="Proteomes" id="UP000465221"/>
    </source>
</evidence>
<dbReference type="Proteomes" id="UP000465221">
    <property type="component" value="Unassembled WGS sequence"/>
</dbReference>
<reference evidence="1 2" key="1">
    <citation type="submission" date="2020-01" db="EMBL/GenBank/DDBJ databases">
        <title>Draft genome sequence of Aspergillus udagawae IFM 46972.</title>
        <authorList>
            <person name="Takahashi H."/>
            <person name="Yaguchi T."/>
        </authorList>
    </citation>
    <scope>NUCLEOTIDE SEQUENCE [LARGE SCALE GENOMIC DNA]</scope>
    <source>
        <strain evidence="1 2">IFM 46972</strain>
    </source>
</reference>
<gene>
    <name evidence="1" type="ORF">IFM46972_05662</name>
</gene>
<evidence type="ECO:0000313" key="1">
    <source>
        <dbReference type="EMBL" id="GFF38766.1"/>
    </source>
</evidence>
<protein>
    <submittedName>
        <fullName evidence="1">Uncharacterized protein</fullName>
    </submittedName>
</protein>
<dbReference type="EMBL" id="BLKC01000035">
    <property type="protein sequence ID" value="GFF38766.1"/>
    <property type="molecule type" value="Genomic_DNA"/>
</dbReference>
<feature type="non-terminal residue" evidence="1">
    <location>
        <position position="144"/>
    </location>
</feature>
<dbReference type="AlphaFoldDB" id="A0A8H3RV09"/>